<keyword evidence="2" id="KW-0472">Membrane</keyword>
<feature type="transmembrane region" description="Helical" evidence="2">
    <location>
        <begin position="86"/>
        <end position="106"/>
    </location>
</feature>
<comment type="caution">
    <text evidence="3">The sequence shown here is derived from an EMBL/GenBank/DDBJ whole genome shotgun (WGS) entry which is preliminary data.</text>
</comment>
<sequence length="139" mass="14663">MAQTSALPAPIESENLAPTPATTTTTTLSAPQPLGLDLGAKKVDGRDALIGVAVLVVLAILFFVIKNAYANWRVRERVAPSRANASGWFLFLGLLMISIMAVLAVLNSGQFLAPLYIAPLGGVAVISLVAWLMTFSAKR</sequence>
<evidence type="ECO:0000256" key="2">
    <source>
        <dbReference type="SAM" id="Phobius"/>
    </source>
</evidence>
<gene>
    <name evidence="3" type="ORF">JFT45_09155</name>
</gene>
<feature type="region of interest" description="Disordered" evidence="1">
    <location>
        <begin position="1"/>
        <end position="28"/>
    </location>
</feature>
<dbReference type="AlphaFoldDB" id="A0A8I1K7J0"/>
<name>A0A8I1K7J0_9PSED</name>
<dbReference type="RefSeq" id="WP_198821702.1">
    <property type="nucleotide sequence ID" value="NZ_JAEKCZ010000007.1"/>
</dbReference>
<reference evidence="3" key="1">
    <citation type="submission" date="2020-12" db="EMBL/GenBank/DDBJ databases">
        <title>Antibiotic resistance and phylogeny of Pseudomonas spp. isolated over three decades from chicken meat in the Norwegian food chain.</title>
        <authorList>
            <person name="Moen B."/>
        </authorList>
    </citation>
    <scope>NUCLEOTIDE SEQUENCE</scope>
    <source>
        <strain evidence="3">MF6762</strain>
    </source>
</reference>
<evidence type="ECO:0000256" key="1">
    <source>
        <dbReference type="SAM" id="MobiDB-lite"/>
    </source>
</evidence>
<dbReference type="EMBL" id="JAEKCZ010000007">
    <property type="protein sequence ID" value="MBJ2256681.1"/>
    <property type="molecule type" value="Genomic_DNA"/>
</dbReference>
<accession>A0A8I1K7J0</accession>
<evidence type="ECO:0000313" key="3">
    <source>
        <dbReference type="EMBL" id="MBJ2256681.1"/>
    </source>
</evidence>
<dbReference type="Proteomes" id="UP000658390">
    <property type="component" value="Unassembled WGS sequence"/>
</dbReference>
<evidence type="ECO:0000313" key="4">
    <source>
        <dbReference type="Proteomes" id="UP000658390"/>
    </source>
</evidence>
<proteinExistence type="predicted"/>
<feature type="transmembrane region" description="Helical" evidence="2">
    <location>
        <begin position="112"/>
        <end position="133"/>
    </location>
</feature>
<organism evidence="3 4">
    <name type="scientific">Pseudomonas psychrophila</name>
    <dbReference type="NCBI Taxonomy" id="122355"/>
    <lineage>
        <taxon>Bacteria</taxon>
        <taxon>Pseudomonadati</taxon>
        <taxon>Pseudomonadota</taxon>
        <taxon>Gammaproteobacteria</taxon>
        <taxon>Pseudomonadales</taxon>
        <taxon>Pseudomonadaceae</taxon>
        <taxon>Pseudomonas</taxon>
    </lineage>
</organism>
<keyword evidence="2" id="KW-1133">Transmembrane helix</keyword>
<keyword evidence="2" id="KW-0812">Transmembrane</keyword>
<feature type="compositionally biased region" description="Low complexity" evidence="1">
    <location>
        <begin position="17"/>
        <end position="27"/>
    </location>
</feature>
<protein>
    <submittedName>
        <fullName evidence="3">Uncharacterized protein</fullName>
    </submittedName>
</protein>
<feature type="transmembrane region" description="Helical" evidence="2">
    <location>
        <begin position="48"/>
        <end position="65"/>
    </location>
</feature>